<dbReference type="EMBL" id="CP002444">
    <property type="protein sequence ID" value="ADU96861.1"/>
    <property type="molecule type" value="Genomic_DNA"/>
</dbReference>
<dbReference type="eggNOG" id="COG0517">
    <property type="taxonomic scope" value="Bacteria"/>
</dbReference>
<dbReference type="InterPro" id="IPR002646">
    <property type="entry name" value="PolA_pol_head_dom"/>
</dbReference>
<evidence type="ECO:0000313" key="15">
    <source>
        <dbReference type="Proteomes" id="UP000006362"/>
    </source>
</evidence>
<dbReference type="InterPro" id="IPR038763">
    <property type="entry name" value="DHH_sf"/>
</dbReference>
<dbReference type="InterPro" id="IPR000644">
    <property type="entry name" value="CBS_dom"/>
</dbReference>
<organism evidence="14 15">
    <name type="scientific">Thermovibrio ammonificans (strain DSM 15698 / JCM 12110 / HB-1)</name>
    <dbReference type="NCBI Taxonomy" id="648996"/>
    <lineage>
        <taxon>Bacteria</taxon>
        <taxon>Pseudomonadati</taxon>
        <taxon>Aquificota</taxon>
        <taxon>Aquificia</taxon>
        <taxon>Desulfurobacteriales</taxon>
        <taxon>Desulfurobacteriaceae</taxon>
        <taxon>Thermovibrio</taxon>
    </lineage>
</organism>
<dbReference type="PANTHER" id="PTHR47788">
    <property type="entry name" value="POLYA POLYMERASE"/>
    <property type="match status" value="1"/>
</dbReference>
<comment type="similarity">
    <text evidence="2 12">Belongs to the tRNA nucleotidyltransferase/poly(A) polymerase family.</text>
</comment>
<evidence type="ECO:0000256" key="6">
    <source>
        <dbReference type="ARBA" id="ARBA00022695"/>
    </source>
</evidence>
<feature type="domain" description="CBS" evidence="13">
    <location>
        <begin position="313"/>
        <end position="370"/>
    </location>
</feature>
<dbReference type="SUPFAM" id="SSF81891">
    <property type="entry name" value="Poly A polymerase C-terminal region-like"/>
    <property type="match status" value="1"/>
</dbReference>
<dbReference type="Gene3D" id="3.90.1640.10">
    <property type="entry name" value="inorganic pyrophosphatase (n-terminal core)"/>
    <property type="match status" value="1"/>
</dbReference>
<dbReference type="Proteomes" id="UP000006362">
    <property type="component" value="Chromosome"/>
</dbReference>
<dbReference type="Gene3D" id="3.10.580.10">
    <property type="entry name" value="CBS-domain"/>
    <property type="match status" value="2"/>
</dbReference>
<evidence type="ECO:0000313" key="14">
    <source>
        <dbReference type="EMBL" id="ADU96861.1"/>
    </source>
</evidence>
<gene>
    <name evidence="14" type="ordered locus">Theam_0894</name>
</gene>
<evidence type="ECO:0000256" key="4">
    <source>
        <dbReference type="ARBA" id="ARBA00022679"/>
    </source>
</evidence>
<dbReference type="InterPro" id="IPR003156">
    <property type="entry name" value="DHHA1_dom"/>
</dbReference>
<name>E8T1W6_THEA1</name>
<evidence type="ECO:0000256" key="7">
    <source>
        <dbReference type="ARBA" id="ARBA00022723"/>
    </source>
</evidence>
<dbReference type="AlphaFoldDB" id="E8T1W6"/>
<dbReference type="Gene3D" id="1.10.3090.10">
    <property type="entry name" value="cca-adding enzyme, domain 2"/>
    <property type="match status" value="1"/>
</dbReference>
<dbReference type="InterPro" id="IPR052390">
    <property type="entry name" value="tRNA_nt/polyA_polymerase"/>
</dbReference>
<keyword evidence="6 14" id="KW-0548">Nucleotidyltransferase</keyword>
<keyword evidence="4 12" id="KW-0808">Transferase</keyword>
<dbReference type="eggNOG" id="COG0617">
    <property type="taxonomic scope" value="Bacteria"/>
</dbReference>
<dbReference type="KEGG" id="tam:Theam_0894"/>
<keyword evidence="5" id="KW-0819">tRNA processing</keyword>
<dbReference type="GO" id="GO:0016779">
    <property type="term" value="F:nucleotidyltransferase activity"/>
    <property type="evidence" value="ECO:0007669"/>
    <property type="project" value="UniProtKB-KW"/>
</dbReference>
<dbReference type="Pfam" id="PF00571">
    <property type="entry name" value="CBS"/>
    <property type="match status" value="2"/>
</dbReference>
<evidence type="ECO:0000256" key="10">
    <source>
        <dbReference type="ARBA" id="ARBA00022884"/>
    </source>
</evidence>
<keyword evidence="7" id="KW-0479">Metal-binding</keyword>
<dbReference type="OrthoDB" id="9805698at2"/>
<dbReference type="GO" id="GO:0046872">
    <property type="term" value="F:metal ion binding"/>
    <property type="evidence" value="ECO:0007669"/>
    <property type="project" value="UniProtKB-KW"/>
</dbReference>
<dbReference type="STRING" id="648996.Theam_0894"/>
<dbReference type="GO" id="GO:0000049">
    <property type="term" value="F:tRNA binding"/>
    <property type="evidence" value="ECO:0007669"/>
    <property type="project" value="UniProtKB-KW"/>
</dbReference>
<reference evidence="14" key="1">
    <citation type="submission" date="2011-01" db="EMBL/GenBank/DDBJ databases">
        <title>Complete sequence of chromosome of Thermovibrio ammonificans HB-1.</title>
        <authorList>
            <consortium name="US DOE Joint Genome Institute"/>
            <person name="Lucas S."/>
            <person name="Copeland A."/>
            <person name="Lapidus A."/>
            <person name="Cheng J.-F."/>
            <person name="Goodwin L."/>
            <person name="Pitluck S."/>
            <person name="Davenport K."/>
            <person name="Detter J.C."/>
            <person name="Han C."/>
            <person name="Tapia R."/>
            <person name="Land M."/>
            <person name="Hauser L."/>
            <person name="Kyrpides N."/>
            <person name="Ivanova N."/>
            <person name="Ovchinnikova G."/>
            <person name="Vetriani C."/>
            <person name="Woyke T."/>
        </authorList>
    </citation>
    <scope>NUCLEOTIDE SEQUENCE [LARGE SCALE GENOMIC DNA]</scope>
    <source>
        <strain evidence="14">HB-1</strain>
    </source>
</reference>
<comment type="cofactor">
    <cofactor evidence="1">
        <name>Mg(2+)</name>
        <dbReference type="ChEBI" id="CHEBI:18420"/>
    </cofactor>
</comment>
<dbReference type="CDD" id="cd05398">
    <property type="entry name" value="NT_ClassII-CCAase"/>
    <property type="match status" value="1"/>
</dbReference>
<dbReference type="SUPFAM" id="SSF54631">
    <property type="entry name" value="CBS-domain pair"/>
    <property type="match status" value="1"/>
</dbReference>
<dbReference type="Pfam" id="PF02272">
    <property type="entry name" value="DHHA1"/>
    <property type="match status" value="1"/>
</dbReference>
<dbReference type="PROSITE" id="PS51371">
    <property type="entry name" value="CBS"/>
    <property type="match status" value="2"/>
</dbReference>
<dbReference type="InterPro" id="IPR001667">
    <property type="entry name" value="DDH_dom"/>
</dbReference>
<dbReference type="InterPro" id="IPR032828">
    <property type="entry name" value="PolyA_RNA-bd"/>
</dbReference>
<protein>
    <submittedName>
        <fullName evidence="14">Polynucleotide adenylyltransferase region protein</fullName>
    </submittedName>
</protein>
<proteinExistence type="inferred from homology"/>
<dbReference type="InterPro" id="IPR043519">
    <property type="entry name" value="NT_sf"/>
</dbReference>
<evidence type="ECO:0000256" key="11">
    <source>
        <dbReference type="PROSITE-ProRule" id="PRU00703"/>
    </source>
</evidence>
<accession>E8T1W6</accession>
<evidence type="ECO:0000256" key="1">
    <source>
        <dbReference type="ARBA" id="ARBA00001946"/>
    </source>
</evidence>
<evidence type="ECO:0000256" key="3">
    <source>
        <dbReference type="ARBA" id="ARBA00022555"/>
    </source>
</evidence>
<dbReference type="Gene3D" id="3.30.460.10">
    <property type="entry name" value="Beta Polymerase, domain 2"/>
    <property type="match status" value="1"/>
</dbReference>
<dbReference type="GO" id="GO:0008033">
    <property type="term" value="P:tRNA processing"/>
    <property type="evidence" value="ECO:0007669"/>
    <property type="project" value="UniProtKB-KW"/>
</dbReference>
<evidence type="ECO:0000256" key="9">
    <source>
        <dbReference type="ARBA" id="ARBA00022842"/>
    </source>
</evidence>
<keyword evidence="9" id="KW-0460">Magnesium</keyword>
<keyword evidence="8" id="KW-0547">Nucleotide-binding</keyword>
<dbReference type="Gene3D" id="3.10.310.30">
    <property type="match status" value="1"/>
</dbReference>
<evidence type="ECO:0000256" key="8">
    <source>
        <dbReference type="ARBA" id="ARBA00022741"/>
    </source>
</evidence>
<keyword evidence="15" id="KW-1185">Reference proteome</keyword>
<evidence type="ECO:0000256" key="5">
    <source>
        <dbReference type="ARBA" id="ARBA00022694"/>
    </source>
</evidence>
<keyword evidence="11" id="KW-0129">CBS domain</keyword>
<dbReference type="SMART" id="SM00116">
    <property type="entry name" value="CBS"/>
    <property type="match status" value="2"/>
</dbReference>
<dbReference type="Pfam" id="PF01743">
    <property type="entry name" value="PolyA_pol"/>
    <property type="match status" value="1"/>
</dbReference>
<dbReference type="PANTHER" id="PTHR47788:SF1">
    <property type="entry name" value="A-ADDING TRNA NUCLEOTIDYLTRANSFERASE"/>
    <property type="match status" value="1"/>
</dbReference>
<evidence type="ECO:0000256" key="12">
    <source>
        <dbReference type="RuleBase" id="RU003953"/>
    </source>
</evidence>
<dbReference type="RefSeq" id="WP_013537647.1">
    <property type="nucleotide sequence ID" value="NC_014926.1"/>
</dbReference>
<dbReference type="GO" id="GO:0000166">
    <property type="term" value="F:nucleotide binding"/>
    <property type="evidence" value="ECO:0007669"/>
    <property type="project" value="UniProtKB-KW"/>
</dbReference>
<sequence>MGTVITTHRGMDLDALGAVVGLKRLYPEATVVLPSAKGEEVSKLLEENPDLLEFVNEEDFKGEVTRLIVADTDSLSRIPETLKKRLSEGVEVKVYDHHSGSTDIPGAELNFKEAGSTTSIVALLLKGKGLTPSPLEASAMLAGIYSDTGSFRYPSTSPLDFLAAAYLMSVGANISFVKKYLPAELSETEIDVLKVLKDNLRVVEVEGNRIGITFARFDRHVGEVAHLVSRLLEALRLPALFAAVEVGGTTFLIGRSRTPKVDAAAALAELGGGGHHEAASATLKEVTAFEALERLEEALRRSVEPLKVVKDIMTSPPITVSADVTVEEARKLLMKNSINAAPVVDSAGAFLGVVTRALLDKAIYMGLGGEPVSSVMDREYETVEPEAPLSAVEELLVLKGQSFVPVVKEGRPVGVVTRTDLLNNLYREELHRLSTFYSKRLSSEPKFRNVKHLLKKALPRELYSLIERIGEVAQELGLNAYLVGGFVRDLVIGRKNFDIDIVVEGDAVTFSKEVAKRLGAKVHTFERFKTATLIFPEGLRIDLASARTELYRSPGALPEVDTAPLKKDLMRRDFTINTLAVKINPSEFGRLIDFFGGLRDIKERKIRVLHSLSFVEDPTRILRALRFATRYRFELGRHTERLLKMAVERKLFKTVEGQRIYHELKQILLEENPLRVFLKLDRYGVLAELFPGLRWDREKKDLFEKVRKSVIWHKLNFPKLSPDTDYHLVYLLALFWGEPENRVKEYLAALTLPGKEERELLNLLKRARELLPRLESADRNSTYLSLLESAPEELLIFLSAVSPPEVSEKVREVATRLRYIKPLVSGNDIKALGLKPGPVFSELLRRVKYAVADGELPPDSREEQLAYLKELVDAVKERNNP</sequence>
<feature type="domain" description="CBS" evidence="13">
    <location>
        <begin position="376"/>
        <end position="433"/>
    </location>
</feature>
<dbReference type="HOGENOM" id="CLU_015961_5_0_0"/>
<dbReference type="SUPFAM" id="SSF81301">
    <property type="entry name" value="Nucleotidyltransferase"/>
    <property type="match status" value="1"/>
</dbReference>
<evidence type="ECO:0000259" key="13">
    <source>
        <dbReference type="PROSITE" id="PS51371"/>
    </source>
</evidence>
<dbReference type="InterPro" id="IPR046342">
    <property type="entry name" value="CBS_dom_sf"/>
</dbReference>
<evidence type="ECO:0000256" key="2">
    <source>
        <dbReference type="ARBA" id="ARBA00007265"/>
    </source>
</evidence>
<keyword evidence="3" id="KW-0820">tRNA-binding</keyword>
<dbReference type="Pfam" id="PF12627">
    <property type="entry name" value="PolyA_pol_RNAbd"/>
    <property type="match status" value="1"/>
</dbReference>
<dbReference type="eggNOG" id="COG0618">
    <property type="taxonomic scope" value="Bacteria"/>
</dbReference>
<dbReference type="SUPFAM" id="SSF64182">
    <property type="entry name" value="DHH phosphoesterases"/>
    <property type="match status" value="1"/>
</dbReference>
<dbReference type="Pfam" id="PF01368">
    <property type="entry name" value="DHH"/>
    <property type="match status" value="1"/>
</dbReference>
<keyword evidence="10 12" id="KW-0694">RNA-binding</keyword>